<accession>A0A9P6Q2S7</accession>
<evidence type="ECO:0000313" key="6">
    <source>
        <dbReference type="EMBL" id="KAG0258557.1"/>
    </source>
</evidence>
<keyword evidence="3" id="KW-0964">Secreted</keyword>
<dbReference type="InterPro" id="IPR045379">
    <property type="entry name" value="Crinkler_N"/>
</dbReference>
<evidence type="ECO:0000256" key="2">
    <source>
        <dbReference type="ARBA" id="ARBA00004613"/>
    </source>
</evidence>
<evidence type="ECO:0000256" key="1">
    <source>
        <dbReference type="ARBA" id="ARBA00004340"/>
    </source>
</evidence>
<keyword evidence="4" id="KW-0732">Signal</keyword>
<feature type="chain" id="PRO_5040444399" description="Crinkler effector protein N-terminal domain-containing protein" evidence="4">
    <location>
        <begin position="20"/>
        <end position="483"/>
    </location>
</feature>
<feature type="domain" description="Crinkler effector protein N-terminal" evidence="5">
    <location>
        <begin position="7"/>
        <end position="105"/>
    </location>
</feature>
<protein>
    <recommendedName>
        <fullName evidence="5">Crinkler effector protein N-terminal domain-containing protein</fullName>
    </recommendedName>
</protein>
<dbReference type="AlphaFoldDB" id="A0A9P6Q2S7"/>
<comment type="caution">
    <text evidence="6">The sequence shown here is derived from an EMBL/GenBank/DDBJ whole genome shotgun (WGS) entry which is preliminary data.</text>
</comment>
<reference evidence="6" key="1">
    <citation type="journal article" date="2020" name="Fungal Divers.">
        <title>Resolving the Mortierellaceae phylogeny through synthesis of multi-gene phylogenetics and phylogenomics.</title>
        <authorList>
            <person name="Vandepol N."/>
            <person name="Liber J."/>
            <person name="Desiro A."/>
            <person name="Na H."/>
            <person name="Kennedy M."/>
            <person name="Barry K."/>
            <person name="Grigoriev I.V."/>
            <person name="Miller A.N."/>
            <person name="O'Donnell K."/>
            <person name="Stajich J.E."/>
            <person name="Bonito G."/>
        </authorList>
    </citation>
    <scope>NUCLEOTIDE SEQUENCE</scope>
    <source>
        <strain evidence="6">KOD948</strain>
    </source>
</reference>
<dbReference type="OrthoDB" id="2410986at2759"/>
<dbReference type="GO" id="GO:0005576">
    <property type="term" value="C:extracellular region"/>
    <property type="evidence" value="ECO:0007669"/>
    <property type="project" value="UniProtKB-SubCell"/>
</dbReference>
<dbReference type="GO" id="GO:0043657">
    <property type="term" value="C:host cell"/>
    <property type="evidence" value="ECO:0007669"/>
    <property type="project" value="UniProtKB-SubCell"/>
</dbReference>
<organism evidence="6 7">
    <name type="scientific">Mortierella polycephala</name>
    <dbReference type="NCBI Taxonomy" id="41804"/>
    <lineage>
        <taxon>Eukaryota</taxon>
        <taxon>Fungi</taxon>
        <taxon>Fungi incertae sedis</taxon>
        <taxon>Mucoromycota</taxon>
        <taxon>Mortierellomycotina</taxon>
        <taxon>Mortierellomycetes</taxon>
        <taxon>Mortierellales</taxon>
        <taxon>Mortierellaceae</taxon>
        <taxon>Mortierella</taxon>
    </lineage>
</organism>
<gene>
    <name evidence="6" type="ORF">BG011_003224</name>
</gene>
<dbReference type="Proteomes" id="UP000726737">
    <property type="component" value="Unassembled WGS sequence"/>
</dbReference>
<sequence>MTKTLFLFCLISGELASNAFPVKISSDETVGQLKKLIKTEKPNALEGIDAKDLVLWRVTIPVNEYDEDEIITTDKVDAKRLLKGTETLSKAFKDGAPGDTIHIIITQPKGTPKALGSETKIAKLREEIEGLRGENIVRFNVILRPNRSDCFSWTTDTKTASIKGFLESIYIEYPHREDSHAVLAIIHPRGAPQYEGGETKYPSDDEQFRGIIRRYLKTNTRKIIVALETPTKKYTDFTLTEVNNLYEISNMDVPGIRDLPRFDGISTEALDSDLHKESLRRLLDEIDSGIRAMPLSSPNDAICSAYIRSFLIQAILIFERTLMLCPKRAIRSRNGHGKVDYSIEATSVEGMIRMLLGVTEVKNDEFEKGVAQNIVQLESLLTTRKCKRSDDDDEEGEENGPVPMKAYGIVTNASVWYFVECSIGDVSSDDPNRPKFRISELSEIVNYRKNTWREDATAVLGQIVWLMRKVVSEIPKRELRRKG</sequence>
<dbReference type="Pfam" id="PF20147">
    <property type="entry name" value="Crinkler"/>
    <property type="match status" value="1"/>
</dbReference>
<dbReference type="EMBL" id="JAAAJA010000215">
    <property type="protein sequence ID" value="KAG0258557.1"/>
    <property type="molecule type" value="Genomic_DNA"/>
</dbReference>
<evidence type="ECO:0000313" key="7">
    <source>
        <dbReference type="Proteomes" id="UP000726737"/>
    </source>
</evidence>
<name>A0A9P6Q2S7_9FUNG</name>
<evidence type="ECO:0000256" key="4">
    <source>
        <dbReference type="SAM" id="SignalP"/>
    </source>
</evidence>
<evidence type="ECO:0000256" key="3">
    <source>
        <dbReference type="ARBA" id="ARBA00022525"/>
    </source>
</evidence>
<proteinExistence type="predicted"/>
<comment type="subcellular location">
    <subcellularLocation>
        <location evidence="1">Host cell</location>
    </subcellularLocation>
    <subcellularLocation>
        <location evidence="2">Secreted</location>
    </subcellularLocation>
</comment>
<feature type="signal peptide" evidence="4">
    <location>
        <begin position="1"/>
        <end position="19"/>
    </location>
</feature>
<evidence type="ECO:0000259" key="5">
    <source>
        <dbReference type="Pfam" id="PF20147"/>
    </source>
</evidence>
<keyword evidence="7" id="KW-1185">Reference proteome</keyword>